<proteinExistence type="inferred from homology"/>
<evidence type="ECO:0000313" key="6">
    <source>
        <dbReference type="EMBL" id="NJQ15319.1"/>
    </source>
</evidence>
<keyword evidence="6" id="KW-0436">Ligase</keyword>
<keyword evidence="2 4" id="KW-0547">Nucleotide-binding</keyword>
<protein>
    <recommendedName>
        <fullName evidence="4">5-formyltetrahydrofolate cyclo-ligase</fullName>
        <ecNumber evidence="4">6.3.3.2</ecNumber>
    </recommendedName>
</protein>
<feature type="region of interest" description="Disordered" evidence="5">
    <location>
        <begin position="233"/>
        <end position="258"/>
    </location>
</feature>
<keyword evidence="7" id="KW-1185">Reference proteome</keyword>
<organism evidence="6 7">
    <name type="scientific">Streptomyces bohaiensis</name>
    <dbReference type="NCBI Taxonomy" id="1431344"/>
    <lineage>
        <taxon>Bacteria</taxon>
        <taxon>Bacillati</taxon>
        <taxon>Actinomycetota</taxon>
        <taxon>Actinomycetes</taxon>
        <taxon>Kitasatosporales</taxon>
        <taxon>Streptomycetaceae</taxon>
        <taxon>Streptomyces</taxon>
    </lineage>
</organism>
<gene>
    <name evidence="6" type="ORF">HCN52_10245</name>
</gene>
<dbReference type="SUPFAM" id="SSF100950">
    <property type="entry name" value="NagB/RpiA/CoA transferase-like"/>
    <property type="match status" value="2"/>
</dbReference>
<accession>A0ABX1CFZ6</accession>
<evidence type="ECO:0000313" key="7">
    <source>
        <dbReference type="Proteomes" id="UP000727056"/>
    </source>
</evidence>
<dbReference type="InterPro" id="IPR024185">
    <property type="entry name" value="FTHF_cligase-like_sf"/>
</dbReference>
<dbReference type="Pfam" id="PF01812">
    <property type="entry name" value="5-FTHF_cyc-lig"/>
    <property type="match status" value="1"/>
</dbReference>
<keyword evidence="4" id="KW-0479">Metal-binding</keyword>
<dbReference type="InterPro" id="IPR037171">
    <property type="entry name" value="NagB/RpiA_transferase-like"/>
</dbReference>
<comment type="cofactor">
    <cofactor evidence="4">
        <name>Mg(2+)</name>
        <dbReference type="ChEBI" id="CHEBI:18420"/>
    </cofactor>
</comment>
<name>A0ABX1CFZ6_9ACTN</name>
<evidence type="ECO:0000256" key="1">
    <source>
        <dbReference type="ARBA" id="ARBA00010638"/>
    </source>
</evidence>
<comment type="catalytic activity">
    <reaction evidence="4">
        <text>(6S)-5-formyl-5,6,7,8-tetrahydrofolate + ATP = (6R)-5,10-methenyltetrahydrofolate + ADP + phosphate</text>
        <dbReference type="Rhea" id="RHEA:10488"/>
        <dbReference type="ChEBI" id="CHEBI:30616"/>
        <dbReference type="ChEBI" id="CHEBI:43474"/>
        <dbReference type="ChEBI" id="CHEBI:57455"/>
        <dbReference type="ChEBI" id="CHEBI:57457"/>
        <dbReference type="ChEBI" id="CHEBI:456216"/>
        <dbReference type="EC" id="6.3.3.2"/>
    </reaction>
</comment>
<keyword evidence="3 4" id="KW-0067">ATP-binding</keyword>
<sequence>MAIAARKREVRRDLLAVRAAMADDELEHAGAALTKQALALPELADAHTVAAYVAVGHEPETRPLLEALRARGTRVLLPVLLPDDDLDWARYEGGAELAEAEHPGRIRLYEPAGERLGTHAVTEADVVLLPGLAVDGRGIRMGRGGGSYDRVLARLAVSAALPDDAARAASDGTARAAGSAASAVGTAAPAGSDGAVHPGSEDGPHDGAPADRPGTGPGRPLLVAVVYGHEIVGHLPDEPHDQPVHAALTPEGVHRFPG</sequence>
<dbReference type="GO" id="GO:0030272">
    <property type="term" value="F:5-formyltetrahydrofolate cyclo-ligase activity"/>
    <property type="evidence" value="ECO:0007669"/>
    <property type="project" value="UniProtKB-EC"/>
</dbReference>
<comment type="similarity">
    <text evidence="1 4">Belongs to the 5-formyltetrahydrofolate cyclo-ligase family.</text>
</comment>
<feature type="compositionally biased region" description="Basic and acidic residues" evidence="5">
    <location>
        <begin position="233"/>
        <end position="243"/>
    </location>
</feature>
<dbReference type="NCBIfam" id="TIGR02727">
    <property type="entry name" value="MTHFS_bact"/>
    <property type="match status" value="1"/>
</dbReference>
<dbReference type="Gene3D" id="3.40.50.10420">
    <property type="entry name" value="NagB/RpiA/CoA transferase-like"/>
    <property type="match status" value="1"/>
</dbReference>
<dbReference type="Proteomes" id="UP000727056">
    <property type="component" value="Unassembled WGS sequence"/>
</dbReference>
<comment type="caution">
    <text evidence="6">The sequence shown here is derived from an EMBL/GenBank/DDBJ whole genome shotgun (WGS) entry which is preliminary data.</text>
</comment>
<evidence type="ECO:0000256" key="4">
    <source>
        <dbReference type="RuleBase" id="RU361279"/>
    </source>
</evidence>
<evidence type="ECO:0000256" key="3">
    <source>
        <dbReference type="ARBA" id="ARBA00022840"/>
    </source>
</evidence>
<feature type="region of interest" description="Disordered" evidence="5">
    <location>
        <begin position="185"/>
        <end position="220"/>
    </location>
</feature>
<evidence type="ECO:0000256" key="5">
    <source>
        <dbReference type="SAM" id="MobiDB-lite"/>
    </source>
</evidence>
<dbReference type="PANTHER" id="PTHR23407:SF1">
    <property type="entry name" value="5-FORMYLTETRAHYDROFOLATE CYCLO-LIGASE"/>
    <property type="match status" value="1"/>
</dbReference>
<dbReference type="EC" id="6.3.3.2" evidence="4"/>
<keyword evidence="4" id="KW-0460">Magnesium</keyword>
<evidence type="ECO:0000256" key="2">
    <source>
        <dbReference type="ARBA" id="ARBA00022741"/>
    </source>
</evidence>
<dbReference type="RefSeq" id="WP_168088111.1">
    <property type="nucleotide sequence ID" value="NZ_JAAVJC010000066.1"/>
</dbReference>
<dbReference type="InterPro" id="IPR002698">
    <property type="entry name" value="FTHF_cligase"/>
</dbReference>
<dbReference type="EMBL" id="JAAVJC010000066">
    <property type="protein sequence ID" value="NJQ15319.1"/>
    <property type="molecule type" value="Genomic_DNA"/>
</dbReference>
<feature type="compositionally biased region" description="Basic and acidic residues" evidence="5">
    <location>
        <begin position="199"/>
        <end position="209"/>
    </location>
</feature>
<dbReference type="PANTHER" id="PTHR23407">
    <property type="entry name" value="ATPASE INHIBITOR/5-FORMYLTETRAHYDROFOLATE CYCLO-LIGASE"/>
    <property type="match status" value="1"/>
</dbReference>
<reference evidence="6 7" key="1">
    <citation type="submission" date="2020-03" db="EMBL/GenBank/DDBJ databases">
        <title>Draft genome of Streptomyces sp. ventii, isolated from the Axial Seamount in the Pacific Ocean, and resequencing of the two type strains Streptomyces lonarensis strain NCL 716 and Streptomyces bohaiensis strain 11A07.</title>
        <authorList>
            <person name="Loughran R.M."/>
            <person name="Pfannmuller K.M."/>
            <person name="Wasson B.J."/>
            <person name="Deadmond M.C."/>
            <person name="Paddock B.E."/>
            <person name="Koyack M.J."/>
            <person name="Gallegos D.A."/>
            <person name="Mitchell E.A."/>
            <person name="Ushijima B."/>
            <person name="Saw J.H."/>
            <person name="Mcphail K.L."/>
            <person name="Videau P."/>
        </authorList>
    </citation>
    <scope>NUCLEOTIDE SEQUENCE [LARGE SCALE GENOMIC DNA]</scope>
    <source>
        <strain evidence="6 7">11A07</strain>
    </source>
</reference>